<keyword evidence="3" id="KW-0175">Coiled coil</keyword>
<evidence type="ECO:0000259" key="4">
    <source>
        <dbReference type="PROSITE" id="PS50001"/>
    </source>
</evidence>
<evidence type="ECO:0000256" key="1">
    <source>
        <dbReference type="ARBA" id="ARBA00022999"/>
    </source>
</evidence>
<reference evidence="5 6" key="1">
    <citation type="submission" date="2024-02" db="EMBL/GenBank/DDBJ databases">
        <title>Chromosome-scale genome assembly of the rough periwinkle Littorina saxatilis.</title>
        <authorList>
            <person name="De Jode A."/>
            <person name="Faria R."/>
            <person name="Formenti G."/>
            <person name="Sims Y."/>
            <person name="Smith T.P."/>
            <person name="Tracey A."/>
            <person name="Wood J.M.D."/>
            <person name="Zagrodzka Z.B."/>
            <person name="Johannesson K."/>
            <person name="Butlin R.K."/>
            <person name="Leder E.H."/>
        </authorList>
    </citation>
    <scope>NUCLEOTIDE SEQUENCE [LARGE SCALE GENOMIC DNA]</scope>
    <source>
        <strain evidence="5">Snail1</strain>
        <tissue evidence="5">Muscle</tissue>
    </source>
</reference>
<sequence>MADPQYQTLNPQRGIIHVPWYWPHLTKEEATDILMEHEHGDFLVRDSTTPGEYTLVVRKKQRVRNIRIHQGPKGYGVVADNCDFGDVANLVEHLQNNTHVLQRLFPNIELLNPVCKPEKTDEETAYELLRELVDKNKDCELHNSSYTNHVRRRELTLKELQLCKTKITSLKVVTSLFEEQMGLQSTELSCTMMKPAAEAMSQEEESLALNRAAVHSRIQTVGIRLEQEESNLRQLEASANQQLEEMELLHPQLLEMQQELTLLRLRVEEREIDRDYLDLLLKQEKHTNLSHYNPEYWSVDCDSRGALQLMADRVPGTFLVRPSSQGGHALSMVCALGENGAEVRHCMIYHSRNRDAYGFHPEYCIFSTLKELVIKHRTVSLKHYNRSLDVCLTYPVNYKHRLSGSEMSEGDD</sequence>
<accession>A0AAN9B9V0</accession>
<protein>
    <recommendedName>
        <fullName evidence="4">SH2 domain-containing protein</fullName>
    </recommendedName>
</protein>
<evidence type="ECO:0000313" key="5">
    <source>
        <dbReference type="EMBL" id="KAK7100674.1"/>
    </source>
</evidence>
<dbReference type="PRINTS" id="PR00678">
    <property type="entry name" value="PI3KINASEP85"/>
</dbReference>
<proteinExistence type="predicted"/>
<dbReference type="GO" id="GO:0046935">
    <property type="term" value="F:1-phosphatidylinositol-3-kinase regulator activity"/>
    <property type="evidence" value="ECO:0007669"/>
    <property type="project" value="TreeGrafter"/>
</dbReference>
<dbReference type="PANTHER" id="PTHR10155:SF10">
    <property type="entry name" value="PI3K21B, ISOFORM B"/>
    <property type="match status" value="1"/>
</dbReference>
<name>A0AAN9B9V0_9CAEN</name>
<evidence type="ECO:0000313" key="6">
    <source>
        <dbReference type="Proteomes" id="UP001374579"/>
    </source>
</evidence>
<comment type="caution">
    <text evidence="5">The sequence shown here is derived from an EMBL/GenBank/DDBJ whole genome shotgun (WGS) entry which is preliminary data.</text>
</comment>
<dbReference type="PANTHER" id="PTHR10155">
    <property type="entry name" value="PHOSPHATIDYLINOSITOL 3-KINASE REGULATORY SUBUNIT"/>
    <property type="match status" value="1"/>
</dbReference>
<evidence type="ECO:0000256" key="2">
    <source>
        <dbReference type="PROSITE-ProRule" id="PRU00191"/>
    </source>
</evidence>
<gene>
    <name evidence="5" type="ORF">V1264_023583</name>
</gene>
<dbReference type="Pfam" id="PF00017">
    <property type="entry name" value="SH2"/>
    <property type="match status" value="2"/>
</dbReference>
<evidence type="ECO:0000256" key="3">
    <source>
        <dbReference type="SAM" id="Coils"/>
    </source>
</evidence>
<dbReference type="SUPFAM" id="SSF55550">
    <property type="entry name" value="SH2 domain"/>
    <property type="match status" value="2"/>
</dbReference>
<dbReference type="InterPro" id="IPR036860">
    <property type="entry name" value="SH2_dom_sf"/>
</dbReference>
<keyword evidence="1 2" id="KW-0727">SH2 domain</keyword>
<dbReference type="GO" id="GO:0046854">
    <property type="term" value="P:phosphatidylinositol phosphate biosynthetic process"/>
    <property type="evidence" value="ECO:0007669"/>
    <property type="project" value="TreeGrafter"/>
</dbReference>
<dbReference type="AlphaFoldDB" id="A0AAN9B9V0"/>
<dbReference type="Gene3D" id="1.10.287.1490">
    <property type="match status" value="1"/>
</dbReference>
<organism evidence="5 6">
    <name type="scientific">Littorina saxatilis</name>
    <dbReference type="NCBI Taxonomy" id="31220"/>
    <lineage>
        <taxon>Eukaryota</taxon>
        <taxon>Metazoa</taxon>
        <taxon>Spiralia</taxon>
        <taxon>Lophotrochozoa</taxon>
        <taxon>Mollusca</taxon>
        <taxon>Gastropoda</taxon>
        <taxon>Caenogastropoda</taxon>
        <taxon>Littorinimorpha</taxon>
        <taxon>Littorinoidea</taxon>
        <taxon>Littorinidae</taxon>
        <taxon>Littorina</taxon>
    </lineage>
</organism>
<dbReference type="InterPro" id="IPR000980">
    <property type="entry name" value="SH2"/>
</dbReference>
<dbReference type="Gene3D" id="3.30.505.10">
    <property type="entry name" value="SH2 domain"/>
    <property type="match status" value="2"/>
</dbReference>
<dbReference type="PRINTS" id="PR00401">
    <property type="entry name" value="SH2DOMAIN"/>
</dbReference>
<feature type="domain" description="SH2" evidence="4">
    <location>
        <begin position="20"/>
        <end position="114"/>
    </location>
</feature>
<feature type="domain" description="SH2" evidence="4">
    <location>
        <begin position="291"/>
        <end position="396"/>
    </location>
</feature>
<dbReference type="GO" id="GO:0005942">
    <property type="term" value="C:phosphatidylinositol 3-kinase complex"/>
    <property type="evidence" value="ECO:0007669"/>
    <property type="project" value="TreeGrafter"/>
</dbReference>
<feature type="coiled-coil region" evidence="3">
    <location>
        <begin position="218"/>
        <end position="245"/>
    </location>
</feature>
<dbReference type="Proteomes" id="UP001374579">
    <property type="component" value="Unassembled WGS sequence"/>
</dbReference>
<dbReference type="SMART" id="SM00252">
    <property type="entry name" value="SH2"/>
    <property type="match status" value="2"/>
</dbReference>
<keyword evidence="6" id="KW-1185">Reference proteome</keyword>
<dbReference type="PROSITE" id="PS50001">
    <property type="entry name" value="SH2"/>
    <property type="match status" value="2"/>
</dbReference>
<dbReference type="EMBL" id="JBAMIC010000011">
    <property type="protein sequence ID" value="KAK7100674.1"/>
    <property type="molecule type" value="Genomic_DNA"/>
</dbReference>